<keyword evidence="3" id="KW-0675">Receptor</keyword>
<reference evidence="4 5" key="1">
    <citation type="submission" date="2024-04" db="EMBL/GenBank/DDBJ databases">
        <authorList>
            <person name="Fracassetti M."/>
        </authorList>
    </citation>
    <scope>NUCLEOTIDE SEQUENCE [LARGE SCALE GENOMIC DNA]</scope>
</reference>
<keyword evidence="5" id="KW-1185">Reference proteome</keyword>
<evidence type="ECO:0000313" key="4">
    <source>
        <dbReference type="EMBL" id="CAL1356161.1"/>
    </source>
</evidence>
<dbReference type="PANTHER" id="PTHR48053:SF71">
    <property type="entry name" value="LEUCINE RICH REPEAT FAMILY PROTEIN, EXPRESSED"/>
    <property type="match status" value="1"/>
</dbReference>
<organism evidence="4 5">
    <name type="scientific">Linum trigynum</name>
    <dbReference type="NCBI Taxonomy" id="586398"/>
    <lineage>
        <taxon>Eukaryota</taxon>
        <taxon>Viridiplantae</taxon>
        <taxon>Streptophyta</taxon>
        <taxon>Embryophyta</taxon>
        <taxon>Tracheophyta</taxon>
        <taxon>Spermatophyta</taxon>
        <taxon>Magnoliopsida</taxon>
        <taxon>eudicotyledons</taxon>
        <taxon>Gunneridae</taxon>
        <taxon>Pentapetalae</taxon>
        <taxon>rosids</taxon>
        <taxon>fabids</taxon>
        <taxon>Malpighiales</taxon>
        <taxon>Linaceae</taxon>
        <taxon>Linum</taxon>
    </lineage>
</organism>
<dbReference type="SUPFAM" id="SSF52058">
    <property type="entry name" value="L domain-like"/>
    <property type="match status" value="1"/>
</dbReference>
<evidence type="ECO:0000313" key="5">
    <source>
        <dbReference type="Proteomes" id="UP001497516"/>
    </source>
</evidence>
<dbReference type="Gene3D" id="3.80.10.10">
    <property type="entry name" value="Ribonuclease Inhibitor"/>
    <property type="match status" value="1"/>
</dbReference>
<keyword evidence="2" id="KW-0732">Signal</keyword>
<protein>
    <submittedName>
        <fullName evidence="4">Uncharacterized protein</fullName>
    </submittedName>
</protein>
<dbReference type="EMBL" id="OZ034813">
    <property type="protein sequence ID" value="CAL1356161.1"/>
    <property type="molecule type" value="Genomic_DNA"/>
</dbReference>
<evidence type="ECO:0000256" key="1">
    <source>
        <dbReference type="ARBA" id="ARBA00004479"/>
    </source>
</evidence>
<dbReference type="Proteomes" id="UP001497516">
    <property type="component" value="Chromosome 1"/>
</dbReference>
<accession>A0AAV2CK60</accession>
<gene>
    <name evidence="4" type="ORF">LTRI10_LOCUS3876</name>
</gene>
<sequence length="157" mass="16354">MPPYVKLSSLAGPIHPSLGNIHLASVSLSSNHLDVSIPPSLSTLQTSSSSRNSLTRTIFVPKSLNLALVQSIDPSHNLLSGQIPTSKISSSLLAVKKLSDANFKGNILYGEISRAASVSPACSASPPRMESMTSQTSLPFLSSSPLCVQFAVYCGGG</sequence>
<comment type="subcellular location">
    <subcellularLocation>
        <location evidence="1">Membrane</location>
        <topology evidence="1">Single-pass type I membrane protein</topology>
    </subcellularLocation>
</comment>
<evidence type="ECO:0000256" key="3">
    <source>
        <dbReference type="ARBA" id="ARBA00023170"/>
    </source>
</evidence>
<dbReference type="AlphaFoldDB" id="A0AAV2CK60"/>
<evidence type="ECO:0000256" key="2">
    <source>
        <dbReference type="ARBA" id="ARBA00022729"/>
    </source>
</evidence>
<dbReference type="GO" id="GO:0016020">
    <property type="term" value="C:membrane"/>
    <property type="evidence" value="ECO:0007669"/>
    <property type="project" value="UniProtKB-SubCell"/>
</dbReference>
<name>A0AAV2CK60_9ROSI</name>
<dbReference type="InterPro" id="IPR051716">
    <property type="entry name" value="Plant_RL_S/T_kinase"/>
</dbReference>
<proteinExistence type="predicted"/>
<dbReference type="PANTHER" id="PTHR48053">
    <property type="entry name" value="LEUCINE RICH REPEAT FAMILY PROTEIN, EXPRESSED"/>
    <property type="match status" value="1"/>
</dbReference>
<dbReference type="InterPro" id="IPR032675">
    <property type="entry name" value="LRR_dom_sf"/>
</dbReference>